<dbReference type="InterPro" id="IPR000515">
    <property type="entry name" value="MetI-like"/>
</dbReference>
<evidence type="ECO:0000256" key="7">
    <source>
        <dbReference type="RuleBase" id="RU363032"/>
    </source>
</evidence>
<feature type="domain" description="ABC transmembrane type-1" evidence="8">
    <location>
        <begin position="71"/>
        <end position="284"/>
    </location>
</feature>
<name>A0ABW2SNC7_9ACTO</name>
<dbReference type="PANTHER" id="PTHR30193:SF37">
    <property type="entry name" value="INNER MEMBRANE ABC TRANSPORTER PERMEASE PROTEIN YCJO"/>
    <property type="match status" value="1"/>
</dbReference>
<keyword evidence="4 7" id="KW-0812">Transmembrane</keyword>
<dbReference type="EMBL" id="JBHTEF010000001">
    <property type="protein sequence ID" value="MFC7581626.1"/>
    <property type="molecule type" value="Genomic_DNA"/>
</dbReference>
<dbReference type="SUPFAM" id="SSF161098">
    <property type="entry name" value="MetI-like"/>
    <property type="match status" value="1"/>
</dbReference>
<evidence type="ECO:0000256" key="6">
    <source>
        <dbReference type="ARBA" id="ARBA00023136"/>
    </source>
</evidence>
<dbReference type="Pfam" id="PF00528">
    <property type="entry name" value="BPD_transp_1"/>
    <property type="match status" value="1"/>
</dbReference>
<evidence type="ECO:0000256" key="5">
    <source>
        <dbReference type="ARBA" id="ARBA00022989"/>
    </source>
</evidence>
<accession>A0ABW2SNC7</accession>
<keyword evidence="5 7" id="KW-1133">Transmembrane helix</keyword>
<sequence length="295" mass="32619">MGRRSIRAPQTRAAWLFMTPSLIILAIFMVWPIVRNLYLSFTEYDLLSAPKWIGLANYRWMFSDADTMNALKNSLVYAVIVTPVTVALSLAFSIALNKAIRARSFVRTAIFTPFIVSLAIVAIAFRFLLDPNYGLVTSWLERIGLVMTQGILADRTSALVAVMVVGVWKNAGFYMVLFLAGLQSIPGDLYEAAELDGASGWRRFTTVTWPLLSNQTMLVCIQALSASFQVFDQIKVMTDGGPAKGTETLVVLINRLGMNNLEFGAGAAISDLLLVIVLVLSGIQYLHFSKRQVTY</sequence>
<reference evidence="10" key="1">
    <citation type="journal article" date="2019" name="Int. J. Syst. Evol. Microbiol.">
        <title>The Global Catalogue of Microorganisms (GCM) 10K type strain sequencing project: providing services to taxonomists for standard genome sequencing and annotation.</title>
        <authorList>
            <consortium name="The Broad Institute Genomics Platform"/>
            <consortium name="The Broad Institute Genome Sequencing Center for Infectious Disease"/>
            <person name="Wu L."/>
            <person name="Ma J."/>
        </authorList>
    </citation>
    <scope>NUCLEOTIDE SEQUENCE [LARGE SCALE GENOMIC DNA]</scope>
    <source>
        <strain evidence="10">CCUG 56698</strain>
    </source>
</reference>
<feature type="transmembrane region" description="Helical" evidence="7">
    <location>
        <begin position="108"/>
        <end position="129"/>
    </location>
</feature>
<evidence type="ECO:0000256" key="3">
    <source>
        <dbReference type="ARBA" id="ARBA00022475"/>
    </source>
</evidence>
<evidence type="ECO:0000256" key="4">
    <source>
        <dbReference type="ARBA" id="ARBA00022692"/>
    </source>
</evidence>
<protein>
    <submittedName>
        <fullName evidence="9">Carbohydrate ABC transporter permease</fullName>
    </submittedName>
</protein>
<keyword evidence="10" id="KW-1185">Reference proteome</keyword>
<dbReference type="CDD" id="cd06261">
    <property type="entry name" value="TM_PBP2"/>
    <property type="match status" value="1"/>
</dbReference>
<evidence type="ECO:0000259" key="8">
    <source>
        <dbReference type="PROSITE" id="PS50928"/>
    </source>
</evidence>
<feature type="transmembrane region" description="Helical" evidence="7">
    <location>
        <begin position="12"/>
        <end position="34"/>
    </location>
</feature>
<evidence type="ECO:0000256" key="1">
    <source>
        <dbReference type="ARBA" id="ARBA00004651"/>
    </source>
</evidence>
<feature type="transmembrane region" description="Helical" evidence="7">
    <location>
        <begin position="263"/>
        <end position="286"/>
    </location>
</feature>
<evidence type="ECO:0000256" key="2">
    <source>
        <dbReference type="ARBA" id="ARBA00022448"/>
    </source>
</evidence>
<dbReference type="PROSITE" id="PS50928">
    <property type="entry name" value="ABC_TM1"/>
    <property type="match status" value="1"/>
</dbReference>
<dbReference type="SUPFAM" id="SSF160964">
    <property type="entry name" value="MalF N-terminal region-like"/>
    <property type="match status" value="1"/>
</dbReference>
<keyword evidence="2 7" id="KW-0813">Transport</keyword>
<comment type="subcellular location">
    <subcellularLocation>
        <location evidence="1 7">Cell membrane</location>
        <topology evidence="1 7">Multi-pass membrane protein</topology>
    </subcellularLocation>
</comment>
<comment type="caution">
    <text evidence="9">The sequence shown here is derived from an EMBL/GenBank/DDBJ whole genome shotgun (WGS) entry which is preliminary data.</text>
</comment>
<keyword evidence="6 7" id="KW-0472">Membrane</keyword>
<dbReference type="InterPro" id="IPR051393">
    <property type="entry name" value="ABC_transporter_permease"/>
</dbReference>
<dbReference type="InterPro" id="IPR035906">
    <property type="entry name" value="MetI-like_sf"/>
</dbReference>
<feature type="transmembrane region" description="Helical" evidence="7">
    <location>
        <begin position="158"/>
        <end position="180"/>
    </location>
</feature>
<dbReference type="Gene3D" id="1.10.3720.10">
    <property type="entry name" value="MetI-like"/>
    <property type="match status" value="1"/>
</dbReference>
<evidence type="ECO:0000313" key="10">
    <source>
        <dbReference type="Proteomes" id="UP001596527"/>
    </source>
</evidence>
<dbReference type="Proteomes" id="UP001596527">
    <property type="component" value="Unassembled WGS sequence"/>
</dbReference>
<organism evidence="9 10">
    <name type="scientific">Schaalia naturae</name>
    <dbReference type="NCBI Taxonomy" id="635203"/>
    <lineage>
        <taxon>Bacteria</taxon>
        <taxon>Bacillati</taxon>
        <taxon>Actinomycetota</taxon>
        <taxon>Actinomycetes</taxon>
        <taxon>Actinomycetales</taxon>
        <taxon>Actinomycetaceae</taxon>
        <taxon>Schaalia</taxon>
    </lineage>
</organism>
<gene>
    <name evidence="9" type="ORF">ACFQWG_10520</name>
</gene>
<dbReference type="PANTHER" id="PTHR30193">
    <property type="entry name" value="ABC TRANSPORTER PERMEASE PROTEIN"/>
    <property type="match status" value="1"/>
</dbReference>
<dbReference type="RefSeq" id="WP_380975095.1">
    <property type="nucleotide sequence ID" value="NZ_JBHTEF010000001.1"/>
</dbReference>
<keyword evidence="3" id="KW-1003">Cell membrane</keyword>
<feature type="transmembrane region" description="Helical" evidence="7">
    <location>
        <begin position="75"/>
        <end position="96"/>
    </location>
</feature>
<evidence type="ECO:0000313" key="9">
    <source>
        <dbReference type="EMBL" id="MFC7581626.1"/>
    </source>
</evidence>
<comment type="similarity">
    <text evidence="7">Belongs to the binding-protein-dependent transport system permease family.</text>
</comment>
<proteinExistence type="inferred from homology"/>